<dbReference type="AlphaFoldDB" id="A0A0A5GR27"/>
<evidence type="ECO:0000313" key="1">
    <source>
        <dbReference type="EMBL" id="KGX93703.1"/>
    </source>
</evidence>
<organism evidence="1 2">
    <name type="scientific">Pontibacillus halophilus JSM 076056 = DSM 19796</name>
    <dbReference type="NCBI Taxonomy" id="1385510"/>
    <lineage>
        <taxon>Bacteria</taxon>
        <taxon>Bacillati</taxon>
        <taxon>Bacillota</taxon>
        <taxon>Bacilli</taxon>
        <taxon>Bacillales</taxon>
        <taxon>Bacillaceae</taxon>
        <taxon>Pontibacillus</taxon>
    </lineage>
</organism>
<evidence type="ECO:0000313" key="2">
    <source>
        <dbReference type="Proteomes" id="UP000030528"/>
    </source>
</evidence>
<keyword evidence="2" id="KW-1185">Reference proteome</keyword>
<name>A0A0A5GR27_9BACI</name>
<comment type="caution">
    <text evidence="1">The sequence shown here is derived from an EMBL/GenBank/DDBJ whole genome shotgun (WGS) entry which is preliminary data.</text>
</comment>
<dbReference type="RefSeq" id="WP_036768759.1">
    <property type="nucleotide sequence ID" value="NZ_AULI01000001.1"/>
</dbReference>
<reference evidence="1 2" key="1">
    <citation type="submission" date="2013-08" db="EMBL/GenBank/DDBJ databases">
        <authorList>
            <person name="Huang J."/>
            <person name="Wang G."/>
        </authorList>
    </citation>
    <scope>NUCLEOTIDE SEQUENCE [LARGE SCALE GENOMIC DNA]</scope>
    <source>
        <strain evidence="1 2">JSM 076056</strain>
    </source>
</reference>
<proteinExistence type="predicted"/>
<dbReference type="OrthoDB" id="1652387at2"/>
<evidence type="ECO:0008006" key="3">
    <source>
        <dbReference type="Google" id="ProtNLM"/>
    </source>
</evidence>
<dbReference type="Proteomes" id="UP000030528">
    <property type="component" value="Unassembled WGS sequence"/>
</dbReference>
<dbReference type="EMBL" id="AVPE01000001">
    <property type="protein sequence ID" value="KGX93703.1"/>
    <property type="molecule type" value="Genomic_DNA"/>
</dbReference>
<dbReference type="Pfam" id="PF14116">
    <property type="entry name" value="YyzF"/>
    <property type="match status" value="1"/>
</dbReference>
<dbReference type="STRING" id="1385510.GCA_000425205_00408"/>
<accession>A0A0A5GR27</accession>
<dbReference type="InterPro" id="IPR025626">
    <property type="entry name" value="YyzF"/>
</dbReference>
<protein>
    <recommendedName>
        <fullName evidence="3">CxxH/CxxC protein</fullName>
    </recommendedName>
</protein>
<sequence length="59" mass="6515">MTLYVCKEHVDKALDVVVDEEETFPELSQVYNSTGLSTTCEYCSEQALYMVANGGSSTK</sequence>
<dbReference type="NCBIfam" id="TIGR04129">
    <property type="entry name" value="CxxH_BA5709"/>
    <property type="match status" value="1"/>
</dbReference>
<gene>
    <name evidence="1" type="ORF">N781_00360</name>
</gene>
<dbReference type="eggNOG" id="ENOG5032DAQ">
    <property type="taxonomic scope" value="Bacteria"/>
</dbReference>